<dbReference type="AlphaFoldDB" id="A0AAD1T9U0"/>
<evidence type="ECO:0000313" key="2">
    <source>
        <dbReference type="EMBL" id="CAH2319240.1"/>
    </source>
</evidence>
<feature type="region of interest" description="Disordered" evidence="1">
    <location>
        <begin position="1"/>
        <end position="106"/>
    </location>
</feature>
<name>A0AAD1T9U0_PELCU</name>
<evidence type="ECO:0000313" key="3">
    <source>
        <dbReference type="Proteomes" id="UP001295444"/>
    </source>
</evidence>
<proteinExistence type="predicted"/>
<accession>A0AAD1T9U0</accession>
<dbReference type="EMBL" id="OW240921">
    <property type="protein sequence ID" value="CAH2319240.1"/>
    <property type="molecule type" value="Genomic_DNA"/>
</dbReference>
<organism evidence="2 3">
    <name type="scientific">Pelobates cultripes</name>
    <name type="common">Western spadefoot toad</name>
    <dbReference type="NCBI Taxonomy" id="61616"/>
    <lineage>
        <taxon>Eukaryota</taxon>
        <taxon>Metazoa</taxon>
        <taxon>Chordata</taxon>
        <taxon>Craniata</taxon>
        <taxon>Vertebrata</taxon>
        <taxon>Euteleostomi</taxon>
        <taxon>Amphibia</taxon>
        <taxon>Batrachia</taxon>
        <taxon>Anura</taxon>
        <taxon>Pelobatoidea</taxon>
        <taxon>Pelobatidae</taxon>
        <taxon>Pelobates</taxon>
    </lineage>
</organism>
<gene>
    <name evidence="2" type="ORF">PECUL_23A000942</name>
</gene>
<reference evidence="2" key="1">
    <citation type="submission" date="2022-03" db="EMBL/GenBank/DDBJ databases">
        <authorList>
            <person name="Alioto T."/>
            <person name="Alioto T."/>
            <person name="Gomez Garrido J."/>
        </authorList>
    </citation>
    <scope>NUCLEOTIDE SEQUENCE</scope>
</reference>
<keyword evidence="3" id="KW-1185">Reference proteome</keyword>
<protein>
    <submittedName>
        <fullName evidence="2">Uncharacterized protein</fullName>
    </submittedName>
</protein>
<evidence type="ECO:0000256" key="1">
    <source>
        <dbReference type="SAM" id="MobiDB-lite"/>
    </source>
</evidence>
<sequence>MPPCPPPPVADATEGSGESSPPPCPPATARRAQISPALPPPQRQHGGLKRVQPPFPPATAQRAQTDPTPPPSNSVEGSTDRVPHPPQTAGAQQSCTGEGGNTARTPWVFTGGVALDRNSHHPPPPRWALLTRQKGNHSPGWNSLYRFKSATAIKHVQFSALQMAKQAVTSRGSTVTHRHLKGKSHYTFLVKCIYNIIDITVITEYIIDK</sequence>
<dbReference type="Proteomes" id="UP001295444">
    <property type="component" value="Chromosome 10"/>
</dbReference>